<dbReference type="AlphaFoldDB" id="Q2RLM7"/>
<feature type="transmembrane region" description="Helical" evidence="1">
    <location>
        <begin position="20"/>
        <end position="38"/>
    </location>
</feature>
<keyword evidence="1" id="KW-0472">Membrane</keyword>
<dbReference type="STRING" id="264732.Moth_0328"/>
<feature type="transmembrane region" description="Helical" evidence="1">
    <location>
        <begin position="44"/>
        <end position="63"/>
    </location>
</feature>
<evidence type="ECO:0000256" key="1">
    <source>
        <dbReference type="SAM" id="Phobius"/>
    </source>
</evidence>
<dbReference type="PROSITE" id="PS51257">
    <property type="entry name" value="PROKAR_LIPOPROTEIN"/>
    <property type="match status" value="1"/>
</dbReference>
<keyword evidence="1" id="KW-0812">Transmembrane</keyword>
<sequence length="203" mass="23444">MWSIRRRRWIFMGVKGRDMLLWLFWGVTIMSLACLLGGYVRPGYFFFAGQVILTVILFYWRYLTRKTAARMSSNLGLKAVGLVPLRRGWVGFLIWLSGHRLEGRWIKAYEVHLLPRAKKTSLTLFLEEMAADLEFLKARMPGCLFMWETSAPLPASIREYVRGQAERGMAIWEKGQWFPGPPGAGKDIKKSKCRYGCVIVSEK</sequence>
<evidence type="ECO:0000313" key="2">
    <source>
        <dbReference type="EMBL" id="ABC18662.1"/>
    </source>
</evidence>
<reference evidence="2" key="1">
    <citation type="submission" date="2005-12" db="EMBL/GenBank/DDBJ databases">
        <title>Complete sequence of Moorella thermoacetica ATCC 39073.</title>
        <authorList>
            <consortium name="US DOE Joint Genome Institute"/>
            <person name="Copeland A."/>
            <person name="Lucas S."/>
            <person name="Lapidus A."/>
            <person name="Barry K."/>
            <person name="Detter J.C."/>
            <person name="Glavina T."/>
            <person name="Hammon N."/>
            <person name="Israni S."/>
            <person name="Pitluck S."/>
            <person name="Chertkov O."/>
            <person name="Saunders E.H."/>
            <person name="Brettin T."/>
            <person name="Bruce D."/>
            <person name="Han C."/>
            <person name="Tapia R."/>
            <person name="Gilna P."/>
            <person name="Schmutz J."/>
            <person name="Larimer F."/>
            <person name="Land M."/>
            <person name="Kyrpides N."/>
            <person name="Anderson I."/>
            <person name="Richardson P."/>
            <person name="Ragsdale S."/>
        </authorList>
    </citation>
    <scope>NUCLEOTIDE SEQUENCE</scope>
    <source>
        <strain evidence="2">ATCC 39073</strain>
    </source>
</reference>
<dbReference type="EnsemblBacteria" id="ABC18662">
    <property type="protein sequence ID" value="ABC18662"/>
    <property type="gene ID" value="Moth_0328"/>
</dbReference>
<name>Q2RLM7_MOOTA</name>
<dbReference type="KEGG" id="mta:Moth_0328"/>
<dbReference type="HOGENOM" id="CLU_1438976_0_0_9"/>
<proteinExistence type="predicted"/>
<dbReference type="eggNOG" id="ENOG5034865">
    <property type="taxonomic scope" value="Bacteria"/>
</dbReference>
<accession>Q2RLM7</accession>
<keyword evidence="1" id="KW-1133">Transmembrane helix</keyword>
<gene>
    <name evidence="2" type="ordered locus">Moth_0328</name>
</gene>
<dbReference type="EMBL" id="CP000232">
    <property type="protein sequence ID" value="ABC18662.1"/>
    <property type="molecule type" value="Genomic_DNA"/>
</dbReference>
<dbReference type="OrthoDB" id="1809341at2"/>
<organism evidence="2">
    <name type="scientific">Moorella thermoacetica (strain ATCC 39073 / JCM 9320)</name>
    <dbReference type="NCBI Taxonomy" id="264732"/>
    <lineage>
        <taxon>Bacteria</taxon>
        <taxon>Bacillati</taxon>
        <taxon>Bacillota</taxon>
        <taxon>Clostridia</taxon>
        <taxon>Neomoorellales</taxon>
        <taxon>Neomoorellaceae</taxon>
        <taxon>Neomoorella</taxon>
    </lineage>
</organism>
<protein>
    <submittedName>
        <fullName evidence="2">Uncharacterized protein</fullName>
    </submittedName>
</protein>